<protein>
    <recommendedName>
        <fullName evidence="2">Type VI secretion system (T6SS) effector Tae4 (Amidase)</fullName>
    </recommendedName>
</protein>
<dbReference type="EMBL" id="JJOA01000010">
    <property type="protein sequence ID" value="KEA59267.1"/>
    <property type="molecule type" value="Genomic_DNA"/>
</dbReference>
<evidence type="ECO:0000313" key="1">
    <source>
        <dbReference type="EMBL" id="KEA59267.1"/>
    </source>
</evidence>
<evidence type="ECO:0008006" key="2">
    <source>
        <dbReference type="Google" id="ProtNLM"/>
    </source>
</evidence>
<dbReference type="Pfam" id="PF14113">
    <property type="entry name" value="Tae4"/>
    <property type="match status" value="1"/>
</dbReference>
<reference evidence="1" key="1">
    <citation type="submission" date="2014-04" db="EMBL/GenBank/DDBJ databases">
        <title>In planta biocontrol of soil-borne Fusarium wilt of banana through a plant endophytic bacterium, Burkholderia cenocepacia 869T2.</title>
        <authorList>
            <person name="Ho Y.-N."/>
            <person name="Chiang H.-M."/>
            <person name="Chao C.-P."/>
            <person name="Su C.-C."/>
            <person name="Hsu H.-F."/>
            <person name="Guo C.-T."/>
            <person name="Hsieh J.-L."/>
            <person name="Huang C.-C."/>
        </authorList>
    </citation>
    <scope>NUCLEOTIDE SEQUENCE [LARGE SCALE GENOMIC DNA]</scope>
    <source>
        <strain evidence="1">869T2</strain>
    </source>
</reference>
<name>A0A071MEL7_9BURK</name>
<dbReference type="AlphaFoldDB" id="A0A071MEL7"/>
<sequence>MPNPRTTVKTTAVPESHKAVELKSVTFSELWNNYAHGNPYDDPNGQYKNQCAIRMSVTLHKVGIAMKSFSQKRVRPMPGKPTIGRLLIDGKPTATRAYEFAEWLKLRPVAGVLPPENITGPDWARKVAGRTGIVFFDGYWLQDGDSPDNLSGGHIDLWNGRRLTGFASGIRISWNIVIAGFWSDFRHSKTILFFPVK</sequence>
<dbReference type="InterPro" id="IPR025562">
    <property type="entry name" value="Tae4"/>
</dbReference>
<comment type="caution">
    <text evidence="1">The sequence shown here is derived from an EMBL/GenBank/DDBJ whole genome shotgun (WGS) entry which is preliminary data.</text>
</comment>
<accession>A0A071MEL7</accession>
<proteinExistence type="predicted"/>
<gene>
    <name evidence="1" type="ORF">DT99_11155</name>
</gene>
<dbReference type="OrthoDB" id="1262040at2"/>
<dbReference type="Gene3D" id="4.10.280.80">
    <property type="match status" value="1"/>
</dbReference>
<organism evidence="1">
    <name type="scientific">Burkholderia cenocepacia</name>
    <dbReference type="NCBI Taxonomy" id="95486"/>
    <lineage>
        <taxon>Bacteria</taxon>
        <taxon>Pseudomonadati</taxon>
        <taxon>Pseudomonadota</taxon>
        <taxon>Betaproteobacteria</taxon>
        <taxon>Burkholderiales</taxon>
        <taxon>Burkholderiaceae</taxon>
        <taxon>Burkholderia</taxon>
        <taxon>Burkholderia cepacia complex</taxon>
    </lineage>
</organism>
<dbReference type="Gene3D" id="3.90.1720.80">
    <property type="match status" value="1"/>
</dbReference>